<protein>
    <submittedName>
        <fullName evidence="1">Uncharacterized protein</fullName>
    </submittedName>
</protein>
<gene>
    <name evidence="1" type="primary">Necator_chrX.g25338</name>
    <name evidence="1" type="ORF">RB195_025172</name>
</gene>
<dbReference type="EMBL" id="JAVFWL010000006">
    <property type="protein sequence ID" value="KAK6765128.1"/>
    <property type="molecule type" value="Genomic_DNA"/>
</dbReference>
<organism evidence="1 2">
    <name type="scientific">Necator americanus</name>
    <name type="common">Human hookworm</name>
    <dbReference type="NCBI Taxonomy" id="51031"/>
    <lineage>
        <taxon>Eukaryota</taxon>
        <taxon>Metazoa</taxon>
        <taxon>Ecdysozoa</taxon>
        <taxon>Nematoda</taxon>
        <taxon>Chromadorea</taxon>
        <taxon>Rhabditida</taxon>
        <taxon>Rhabditina</taxon>
        <taxon>Rhabditomorpha</taxon>
        <taxon>Strongyloidea</taxon>
        <taxon>Ancylostomatidae</taxon>
        <taxon>Bunostominae</taxon>
        <taxon>Necator</taxon>
    </lineage>
</organism>
<name>A0ABR1ER69_NECAM</name>
<accession>A0ABR1ER69</accession>
<keyword evidence="2" id="KW-1185">Reference proteome</keyword>
<evidence type="ECO:0000313" key="2">
    <source>
        <dbReference type="Proteomes" id="UP001303046"/>
    </source>
</evidence>
<comment type="caution">
    <text evidence="1">The sequence shown here is derived from an EMBL/GenBank/DDBJ whole genome shotgun (WGS) entry which is preliminary data.</text>
</comment>
<proteinExistence type="predicted"/>
<dbReference type="Proteomes" id="UP001303046">
    <property type="component" value="Unassembled WGS sequence"/>
</dbReference>
<evidence type="ECO:0000313" key="1">
    <source>
        <dbReference type="EMBL" id="KAK6765128.1"/>
    </source>
</evidence>
<reference evidence="1 2" key="1">
    <citation type="submission" date="2023-08" db="EMBL/GenBank/DDBJ databases">
        <title>A Necator americanus chromosomal reference genome.</title>
        <authorList>
            <person name="Ilik V."/>
            <person name="Petrzelkova K.J."/>
            <person name="Pardy F."/>
            <person name="Fuh T."/>
            <person name="Niatou-Singa F.S."/>
            <person name="Gouil Q."/>
            <person name="Baker L."/>
            <person name="Ritchie M.E."/>
            <person name="Jex A.R."/>
            <person name="Gazzola D."/>
            <person name="Li H."/>
            <person name="Toshio Fujiwara R."/>
            <person name="Zhan B."/>
            <person name="Aroian R.V."/>
            <person name="Pafco B."/>
            <person name="Schwarz E.M."/>
        </authorList>
    </citation>
    <scope>NUCLEOTIDE SEQUENCE [LARGE SCALE GENOMIC DNA]</scope>
    <source>
        <strain evidence="1 2">Aroian</strain>
        <tissue evidence="1">Whole animal</tissue>
    </source>
</reference>
<sequence length="77" mass="8207">MQLALLDSKAVSDSAHRGRILNALRADGLPGKFVRLPDDMNQRTIATVRILVGSTTSFGVVTGVRQQAAAGLPVHLR</sequence>